<dbReference type="AlphaFoldDB" id="A0A4R6ZTA2"/>
<evidence type="ECO:0000256" key="11">
    <source>
        <dbReference type="ARBA" id="ARBA00023201"/>
    </source>
</evidence>
<dbReference type="PANTHER" id="PTHR48086">
    <property type="entry name" value="SODIUM/PROLINE SYMPORTER-RELATED"/>
    <property type="match status" value="1"/>
</dbReference>
<keyword evidence="10 14" id="KW-0472">Membrane</keyword>
<keyword evidence="9 14" id="KW-0406">Ion transport</keyword>
<evidence type="ECO:0000256" key="3">
    <source>
        <dbReference type="ARBA" id="ARBA00022448"/>
    </source>
</evidence>
<reference evidence="15 16" key="1">
    <citation type="submission" date="2019-03" db="EMBL/GenBank/DDBJ databases">
        <title>Genomic Encyclopedia of Type Strains, Phase III (KMG-III): the genomes of soil and plant-associated and newly described type strains.</title>
        <authorList>
            <person name="Whitman W."/>
        </authorList>
    </citation>
    <scope>NUCLEOTIDE SEQUENCE [LARGE SCALE GENOMIC DNA]</scope>
    <source>
        <strain evidence="15 16">CECT 5797</strain>
    </source>
</reference>
<dbReference type="Gene3D" id="1.20.1730.10">
    <property type="entry name" value="Sodium/glucose cotransporter"/>
    <property type="match status" value="1"/>
</dbReference>
<comment type="similarity">
    <text evidence="2 13">Belongs to the sodium:solute symporter (SSF) (TC 2.A.21) family.</text>
</comment>
<dbReference type="OrthoDB" id="9814523at2"/>
<feature type="transmembrane region" description="Helical" evidence="14">
    <location>
        <begin position="366"/>
        <end position="387"/>
    </location>
</feature>
<evidence type="ECO:0000313" key="15">
    <source>
        <dbReference type="EMBL" id="TDR56003.1"/>
    </source>
</evidence>
<dbReference type="InterPro" id="IPR050277">
    <property type="entry name" value="Sodium:Solute_Symporter"/>
</dbReference>
<keyword evidence="3 14" id="KW-0813">Transport</keyword>
<feature type="transmembrane region" description="Helical" evidence="14">
    <location>
        <begin position="319"/>
        <end position="345"/>
    </location>
</feature>
<dbReference type="Pfam" id="PF00474">
    <property type="entry name" value="SSF"/>
    <property type="match status" value="1"/>
</dbReference>
<dbReference type="InterPro" id="IPR011851">
    <property type="entry name" value="Na/Pro_symporter"/>
</dbReference>
<keyword evidence="8 14" id="KW-0915">Sodium</keyword>
<evidence type="ECO:0000256" key="12">
    <source>
        <dbReference type="ARBA" id="ARBA00033708"/>
    </source>
</evidence>
<feature type="transmembrane region" description="Helical" evidence="14">
    <location>
        <begin position="160"/>
        <end position="182"/>
    </location>
</feature>
<feature type="transmembrane region" description="Helical" evidence="14">
    <location>
        <begin position="6"/>
        <end position="24"/>
    </location>
</feature>
<evidence type="ECO:0000256" key="2">
    <source>
        <dbReference type="ARBA" id="ARBA00006434"/>
    </source>
</evidence>
<dbReference type="PANTHER" id="PTHR48086:SF3">
    <property type="entry name" value="SODIUM_PROLINE SYMPORTER"/>
    <property type="match status" value="1"/>
</dbReference>
<feature type="transmembrane region" description="Helical" evidence="14">
    <location>
        <begin position="231"/>
        <end position="254"/>
    </location>
</feature>
<gene>
    <name evidence="15" type="ORF">DFP85_105177</name>
</gene>
<evidence type="ECO:0000256" key="4">
    <source>
        <dbReference type="ARBA" id="ARBA00022475"/>
    </source>
</evidence>
<dbReference type="RefSeq" id="WP_133635422.1">
    <property type="nucleotide sequence ID" value="NZ_SNZJ01000005.1"/>
</dbReference>
<dbReference type="GO" id="GO:0005886">
    <property type="term" value="C:plasma membrane"/>
    <property type="evidence" value="ECO:0007669"/>
    <property type="project" value="UniProtKB-SubCell"/>
</dbReference>
<evidence type="ECO:0000256" key="7">
    <source>
        <dbReference type="ARBA" id="ARBA00022989"/>
    </source>
</evidence>
<evidence type="ECO:0000256" key="14">
    <source>
        <dbReference type="RuleBase" id="RU366012"/>
    </source>
</evidence>
<dbReference type="GO" id="GO:0005298">
    <property type="term" value="F:proline:sodium symporter activity"/>
    <property type="evidence" value="ECO:0007669"/>
    <property type="project" value="UniProtKB-UniRule"/>
</dbReference>
<keyword evidence="11 14" id="KW-0739">Sodium transport</keyword>
<dbReference type="GO" id="GO:0015824">
    <property type="term" value="P:proline transport"/>
    <property type="evidence" value="ECO:0007669"/>
    <property type="project" value="UniProtKB-UniRule"/>
</dbReference>
<proteinExistence type="inferred from homology"/>
<name>A0A4R6ZTA2_9GAMM</name>
<dbReference type="EMBL" id="SNZJ01000005">
    <property type="protein sequence ID" value="TDR56003.1"/>
    <property type="molecule type" value="Genomic_DNA"/>
</dbReference>
<feature type="transmembrane region" description="Helical" evidence="14">
    <location>
        <begin position="121"/>
        <end position="140"/>
    </location>
</feature>
<dbReference type="GO" id="GO:0031402">
    <property type="term" value="F:sodium ion binding"/>
    <property type="evidence" value="ECO:0007669"/>
    <property type="project" value="UniProtKB-UniRule"/>
</dbReference>
<keyword evidence="5 14" id="KW-0812">Transmembrane</keyword>
<dbReference type="InterPro" id="IPR038377">
    <property type="entry name" value="Na/Glc_symporter_sf"/>
</dbReference>
<feature type="transmembrane region" description="Helical" evidence="14">
    <location>
        <begin position="393"/>
        <end position="417"/>
    </location>
</feature>
<protein>
    <recommendedName>
        <fullName evidence="14">Sodium/proline symporter</fullName>
    </recommendedName>
    <alternativeName>
        <fullName evidence="14">Proline permease</fullName>
    </alternativeName>
</protein>
<dbReference type="CDD" id="cd11475">
    <property type="entry name" value="SLC5sbd_PutP"/>
    <property type="match status" value="1"/>
</dbReference>
<comment type="subcellular location">
    <subcellularLocation>
        <location evidence="14">Cell inner membrane</location>
        <topology evidence="14">Multi-pass membrane protein</topology>
    </subcellularLocation>
    <subcellularLocation>
        <location evidence="1">Cell membrane</location>
        <topology evidence="1">Multi-pass membrane protein</topology>
    </subcellularLocation>
</comment>
<evidence type="ECO:0000256" key="5">
    <source>
        <dbReference type="ARBA" id="ARBA00022692"/>
    </source>
</evidence>
<keyword evidence="14" id="KW-0029">Amino-acid transport</keyword>
<comment type="function">
    <text evidence="14">Catalyzes the sodium-dependent uptake of extracellular L-proline.</text>
</comment>
<feature type="transmembrane region" description="Helical" evidence="14">
    <location>
        <begin position="45"/>
        <end position="69"/>
    </location>
</feature>
<feature type="transmembrane region" description="Helical" evidence="14">
    <location>
        <begin position="424"/>
        <end position="444"/>
    </location>
</feature>
<evidence type="ECO:0000256" key="9">
    <source>
        <dbReference type="ARBA" id="ARBA00023065"/>
    </source>
</evidence>
<feature type="transmembrane region" description="Helical" evidence="14">
    <location>
        <begin position="450"/>
        <end position="470"/>
    </location>
</feature>
<evidence type="ECO:0000256" key="8">
    <source>
        <dbReference type="ARBA" id="ARBA00023053"/>
    </source>
</evidence>
<organism evidence="15 16">
    <name type="scientific">Halomonas ventosae</name>
    <dbReference type="NCBI Taxonomy" id="229007"/>
    <lineage>
        <taxon>Bacteria</taxon>
        <taxon>Pseudomonadati</taxon>
        <taxon>Pseudomonadota</taxon>
        <taxon>Gammaproteobacteria</taxon>
        <taxon>Oceanospirillales</taxon>
        <taxon>Halomonadaceae</taxon>
        <taxon>Halomonas</taxon>
    </lineage>
</organism>
<comment type="catalytic activity">
    <reaction evidence="12">
        <text>L-proline(in) + Na(+)(in) = L-proline(out) + Na(+)(out)</text>
        <dbReference type="Rhea" id="RHEA:28967"/>
        <dbReference type="ChEBI" id="CHEBI:29101"/>
        <dbReference type="ChEBI" id="CHEBI:60039"/>
    </reaction>
</comment>
<evidence type="ECO:0000313" key="16">
    <source>
        <dbReference type="Proteomes" id="UP000295212"/>
    </source>
</evidence>
<evidence type="ECO:0000256" key="1">
    <source>
        <dbReference type="ARBA" id="ARBA00004651"/>
    </source>
</evidence>
<dbReference type="NCBIfam" id="TIGR00813">
    <property type="entry name" value="sss"/>
    <property type="match status" value="1"/>
</dbReference>
<sequence>MDPTVLLFLGLYFLAMIAVGVIAMRRGGASSMEGYYLSGRNVGPLVTAMTMQSTSMSGYMFLGAGSLGYTQGYYGFWYAAGDIGGGVVNLSVLGRRMRKLSQIMGALTSIEYLEKRYPSKWIRLFSAILSVVLLGAYVLAQFIAGGKGLELVTGLPYEVALSIAVLVILAYTLMGGYGAVAYTDLVQSFVMLVGIVWILAATLQHVGGFTAANEAIGNLDPTMLSVWGKDLAYEGQWGIVIGAVLIFSIGYMGWPHVVTRHMAMRNPFHARRAGVYSTLWNLVFVSAPYILGVLAILVLPDLDDPEQAIFALAQNLLPSAIVGIVMAAIMAAIMSTADSILLQTGSIAARDLYERFINPDMEEKQMVRVSQIIVLAVGLVCGFIALFEPPAVFAVVVFTTSVLGSAFLPAYVAAVWWKKANTPGALSSIIVGSSVAFVWQYFGLDGVTEIHPMLAGVVLSSLTMVVVSLATQATHPVPTHILQAIDETAELRPLPNRMKSQQDFSLSHEAYSLKLSSSGGA</sequence>
<dbReference type="PROSITE" id="PS50283">
    <property type="entry name" value="NA_SOLUT_SYMP_3"/>
    <property type="match status" value="1"/>
</dbReference>
<keyword evidence="14" id="KW-0997">Cell inner membrane</keyword>
<evidence type="ECO:0000256" key="13">
    <source>
        <dbReference type="RuleBase" id="RU362091"/>
    </source>
</evidence>
<keyword evidence="6 14" id="KW-0769">Symport</keyword>
<feature type="transmembrane region" description="Helical" evidence="14">
    <location>
        <begin position="189"/>
        <end position="211"/>
    </location>
</feature>
<comment type="caution">
    <text evidence="15">The sequence shown here is derived from an EMBL/GenBank/DDBJ whole genome shotgun (WGS) entry which is preliminary data.</text>
</comment>
<dbReference type="InterPro" id="IPR001734">
    <property type="entry name" value="Na/solute_symporter"/>
</dbReference>
<keyword evidence="4" id="KW-1003">Cell membrane</keyword>
<feature type="transmembrane region" description="Helical" evidence="14">
    <location>
        <begin position="75"/>
        <end position="94"/>
    </location>
</feature>
<accession>A0A4R6ZTA2</accession>
<feature type="transmembrane region" description="Helical" evidence="14">
    <location>
        <begin position="275"/>
        <end position="299"/>
    </location>
</feature>
<evidence type="ECO:0000256" key="10">
    <source>
        <dbReference type="ARBA" id="ARBA00023136"/>
    </source>
</evidence>
<dbReference type="Proteomes" id="UP000295212">
    <property type="component" value="Unassembled WGS sequence"/>
</dbReference>
<evidence type="ECO:0000256" key="6">
    <source>
        <dbReference type="ARBA" id="ARBA00022847"/>
    </source>
</evidence>
<keyword evidence="7 14" id="KW-1133">Transmembrane helix</keyword>